<dbReference type="GO" id="GO:0006545">
    <property type="term" value="P:glycine biosynthetic process"/>
    <property type="evidence" value="ECO:0007669"/>
    <property type="project" value="TreeGrafter"/>
</dbReference>
<sequence>MLRGLVRVAAQRYGVRSARGSGSRAGVPAHGVDLHSDTMTKPGPAVRRAMAEAVVGDDDYGEDPNVCGLQEKAAELLGVEQTLFVPTNTTANLISGEHRVPFVRPPGSPSMLLPFVLGAVETNMVTVKVDGLPPEELCGHLQAASAGEVAPAGHAVRVLLFPWKKQSVRAMWHRDISAQDTELTCQSPECEETAREPGGCRWPPVRPARRERRRPASASGRSCEPPKGLAGGEDSCRLKLPWELAARMVRLLAQSHGVRVHLDRPADERRSSSAPPMLADAGLSPFNPSPDGATVSALPCPLMTPPPAPRTETHTQGPSGQDCLLFLPGPGWGSLVGGTKDFIKEAWRLRKALGGGTRQAVVLAAAALVGLAEAEEVLSRDHRNAQRFAKGLQELASICSVDLSAVETNMVTVKVDGLPPEELCGHLQAASAGEVAPAGHAVRVLLFPWKKQSVRAMWHRDISAQDTELVLKKREFVLRKLGP</sequence>
<reference evidence="8" key="1">
    <citation type="submission" date="2025-08" db="UniProtKB">
        <authorList>
            <consortium name="RefSeq"/>
        </authorList>
    </citation>
    <scope>IDENTIFICATION</scope>
    <source>
        <tissue evidence="8">Muscle</tissue>
    </source>
</reference>
<dbReference type="Proteomes" id="UP000694851">
    <property type="component" value="Unplaced"/>
</dbReference>
<dbReference type="RefSeq" id="XP_019499789.1">
    <property type="nucleotide sequence ID" value="XM_019644244.1"/>
</dbReference>
<comment type="cofactor">
    <cofactor evidence="1">
        <name>pyridoxal 5'-phosphate</name>
        <dbReference type="ChEBI" id="CHEBI:597326"/>
    </cofactor>
</comment>
<proteinExistence type="inferred from homology"/>
<evidence type="ECO:0000256" key="5">
    <source>
        <dbReference type="SAM" id="MobiDB-lite"/>
    </source>
</evidence>
<dbReference type="PANTHER" id="PTHR48097:SF9">
    <property type="entry name" value="L-THREONINE ALDOLASE"/>
    <property type="match status" value="1"/>
</dbReference>
<dbReference type="GeneID" id="109383643"/>
<feature type="region of interest" description="Disordered" evidence="5">
    <location>
        <begin position="19"/>
        <end position="42"/>
    </location>
</feature>
<dbReference type="OrthoDB" id="10261951at2759"/>
<keyword evidence="3" id="KW-0663">Pyridoxal phosphate</keyword>
<dbReference type="Gene3D" id="3.90.1150.10">
    <property type="entry name" value="Aspartate Aminotransferase, domain 1"/>
    <property type="match status" value="2"/>
</dbReference>
<dbReference type="KEGG" id="hai:109383643"/>
<name>A0A8B7RFG2_HIPAR</name>
<keyword evidence="4" id="KW-0456">Lyase</keyword>
<evidence type="ECO:0000256" key="2">
    <source>
        <dbReference type="ARBA" id="ARBA00006966"/>
    </source>
</evidence>
<dbReference type="SUPFAM" id="SSF53383">
    <property type="entry name" value="PLP-dependent transferases"/>
    <property type="match status" value="2"/>
</dbReference>
<dbReference type="GO" id="GO:0005829">
    <property type="term" value="C:cytosol"/>
    <property type="evidence" value="ECO:0007669"/>
    <property type="project" value="TreeGrafter"/>
</dbReference>
<dbReference type="FunFam" id="3.90.1150.10:FF:000041">
    <property type="entry name" value="Low-specificity L-threonine aldolase"/>
    <property type="match status" value="1"/>
</dbReference>
<dbReference type="InterPro" id="IPR015421">
    <property type="entry name" value="PyrdxlP-dep_Trfase_major"/>
</dbReference>
<comment type="similarity">
    <text evidence="2">Belongs to the threonine aldolase family.</text>
</comment>
<feature type="domain" description="Aromatic amino acid beta-eliminating lyase/threonine aldolase" evidence="6">
    <location>
        <begin position="33"/>
        <end position="95"/>
    </location>
</feature>
<accession>A0A8B7RFG2</accession>
<gene>
    <name evidence="8" type="primary">LOC109383643</name>
</gene>
<feature type="compositionally biased region" description="Basic and acidic residues" evidence="5">
    <location>
        <begin position="262"/>
        <end position="271"/>
    </location>
</feature>
<feature type="domain" description="Aromatic amino acid beta-eliminating lyase/threonine aldolase" evidence="6">
    <location>
        <begin position="333"/>
        <end position="414"/>
    </location>
</feature>
<evidence type="ECO:0000256" key="4">
    <source>
        <dbReference type="ARBA" id="ARBA00023239"/>
    </source>
</evidence>
<feature type="region of interest" description="Disordered" evidence="5">
    <location>
        <begin position="189"/>
        <end position="231"/>
    </location>
</feature>
<evidence type="ECO:0000313" key="8">
    <source>
        <dbReference type="RefSeq" id="XP_019499789.1"/>
    </source>
</evidence>
<dbReference type="Gene3D" id="3.40.640.10">
    <property type="entry name" value="Type I PLP-dependent aspartate aminotransferase-like (Major domain)"/>
    <property type="match status" value="2"/>
</dbReference>
<dbReference type="GO" id="GO:0006567">
    <property type="term" value="P:L-threonine catabolic process"/>
    <property type="evidence" value="ECO:0007669"/>
    <property type="project" value="TreeGrafter"/>
</dbReference>
<evidence type="ECO:0000256" key="3">
    <source>
        <dbReference type="ARBA" id="ARBA00022898"/>
    </source>
</evidence>
<dbReference type="InterPro" id="IPR015424">
    <property type="entry name" value="PyrdxlP-dep_Trfase"/>
</dbReference>
<dbReference type="PANTHER" id="PTHR48097">
    <property type="entry name" value="L-THREONINE ALDOLASE-RELATED"/>
    <property type="match status" value="1"/>
</dbReference>
<evidence type="ECO:0000256" key="1">
    <source>
        <dbReference type="ARBA" id="ARBA00001933"/>
    </source>
</evidence>
<protein>
    <submittedName>
        <fullName evidence="8">Probable low-specificity L-threonine aldolase 2</fullName>
    </submittedName>
</protein>
<evidence type="ECO:0000259" key="6">
    <source>
        <dbReference type="Pfam" id="PF01212"/>
    </source>
</evidence>
<organism evidence="7 8">
    <name type="scientific">Hipposideros armiger</name>
    <name type="common">Great Himalayan leaf-nosed bat</name>
    <dbReference type="NCBI Taxonomy" id="186990"/>
    <lineage>
        <taxon>Eukaryota</taxon>
        <taxon>Metazoa</taxon>
        <taxon>Chordata</taxon>
        <taxon>Craniata</taxon>
        <taxon>Vertebrata</taxon>
        <taxon>Euteleostomi</taxon>
        <taxon>Mammalia</taxon>
        <taxon>Eutheria</taxon>
        <taxon>Laurasiatheria</taxon>
        <taxon>Chiroptera</taxon>
        <taxon>Yinpterochiroptera</taxon>
        <taxon>Rhinolophoidea</taxon>
        <taxon>Hipposideridae</taxon>
        <taxon>Hipposideros</taxon>
    </lineage>
</organism>
<dbReference type="AlphaFoldDB" id="A0A8B7RFG2"/>
<evidence type="ECO:0000313" key="7">
    <source>
        <dbReference type="Proteomes" id="UP000694851"/>
    </source>
</evidence>
<dbReference type="InterPro" id="IPR001597">
    <property type="entry name" value="ArAA_b-elim_lyase/Thr_aldolase"/>
</dbReference>
<dbReference type="Pfam" id="PF01212">
    <property type="entry name" value="Beta_elim_lyase"/>
    <property type="match status" value="2"/>
</dbReference>
<keyword evidence="7" id="KW-1185">Reference proteome</keyword>
<dbReference type="InterPro" id="IPR015422">
    <property type="entry name" value="PyrdxlP-dep_Trfase_small"/>
</dbReference>
<feature type="region of interest" description="Disordered" evidence="5">
    <location>
        <begin position="262"/>
        <end position="297"/>
    </location>
</feature>
<dbReference type="GO" id="GO:0008732">
    <property type="term" value="F:L-allo-threonine aldolase activity"/>
    <property type="evidence" value="ECO:0007669"/>
    <property type="project" value="TreeGrafter"/>
</dbReference>